<dbReference type="InterPro" id="IPR013830">
    <property type="entry name" value="SGNH_hydro"/>
</dbReference>
<dbReference type="EMBL" id="QFNF01000035">
    <property type="protein sequence ID" value="PZO75143.1"/>
    <property type="molecule type" value="Genomic_DNA"/>
</dbReference>
<name>A0A2W4YYJ4_9SPHN</name>
<dbReference type="Pfam" id="PF13472">
    <property type="entry name" value="Lipase_GDSL_2"/>
    <property type="match status" value="1"/>
</dbReference>
<dbReference type="SUPFAM" id="SSF52266">
    <property type="entry name" value="SGNH hydrolase"/>
    <property type="match status" value="1"/>
</dbReference>
<dbReference type="InterPro" id="IPR036514">
    <property type="entry name" value="SGNH_hydro_sf"/>
</dbReference>
<dbReference type="Gene3D" id="3.40.50.1110">
    <property type="entry name" value="SGNH hydrolase"/>
    <property type="match status" value="1"/>
</dbReference>
<dbReference type="AlphaFoldDB" id="A0A2W4YYJ4"/>
<comment type="caution">
    <text evidence="2">The sequence shown here is derived from an EMBL/GenBank/DDBJ whole genome shotgun (WGS) entry which is preliminary data.</text>
</comment>
<proteinExistence type="predicted"/>
<evidence type="ECO:0000259" key="1">
    <source>
        <dbReference type="Pfam" id="PF13472"/>
    </source>
</evidence>
<evidence type="ECO:0000313" key="2">
    <source>
        <dbReference type="EMBL" id="PZO75143.1"/>
    </source>
</evidence>
<accession>A0A2W4YYJ4</accession>
<organism evidence="2 3">
    <name type="scientific">Sphingomonas hengshuiensis</name>
    <dbReference type="NCBI Taxonomy" id="1609977"/>
    <lineage>
        <taxon>Bacteria</taxon>
        <taxon>Pseudomonadati</taxon>
        <taxon>Pseudomonadota</taxon>
        <taxon>Alphaproteobacteria</taxon>
        <taxon>Sphingomonadales</taxon>
        <taxon>Sphingomonadaceae</taxon>
        <taxon>Sphingomonas</taxon>
    </lineage>
</organism>
<gene>
    <name evidence="2" type="ORF">DI632_12290</name>
</gene>
<protein>
    <recommendedName>
        <fullName evidence="1">SGNH hydrolase-type esterase domain-containing protein</fullName>
    </recommendedName>
</protein>
<feature type="domain" description="SGNH hydrolase-type esterase" evidence="1">
    <location>
        <begin position="33"/>
        <end position="214"/>
    </location>
</feature>
<evidence type="ECO:0000313" key="3">
    <source>
        <dbReference type="Proteomes" id="UP000248614"/>
    </source>
</evidence>
<dbReference type="Proteomes" id="UP000248614">
    <property type="component" value="Unassembled WGS sequence"/>
</dbReference>
<dbReference type="CDD" id="cd00229">
    <property type="entry name" value="SGNH_hydrolase"/>
    <property type="match status" value="1"/>
</dbReference>
<dbReference type="GO" id="GO:0016788">
    <property type="term" value="F:hydrolase activity, acting on ester bonds"/>
    <property type="evidence" value="ECO:0007669"/>
    <property type="project" value="UniProtKB-ARBA"/>
</dbReference>
<reference evidence="2 3" key="1">
    <citation type="submission" date="2017-08" db="EMBL/GenBank/DDBJ databases">
        <title>Infants hospitalized years apart are colonized by the same room-sourced microbial strains.</title>
        <authorList>
            <person name="Brooks B."/>
            <person name="Olm M.R."/>
            <person name="Firek B.A."/>
            <person name="Baker R."/>
            <person name="Thomas B.C."/>
            <person name="Morowitz M.J."/>
            <person name="Banfield J.F."/>
        </authorList>
    </citation>
    <scope>NUCLEOTIDE SEQUENCE [LARGE SCALE GENOMIC DNA]</scope>
    <source>
        <strain evidence="2">S2_018_000_R3_110</strain>
    </source>
</reference>
<sequence length="435" mass="44459">MARSSGAIGGANPSSLARLSVLPNRRLPHVVTALGDSRAAAIYIDSGQRGYAATSPLNWANALSGQRLVIGPCFGKSGDRTDQMLPRLPAAIATGAGLLYIHAGLNDIAQNYPGAATSGATAFANIRTMIDAGRAAGMVVVVEAEVGSNGLSAAQMGQVNDLNAMLFDHAERAPGVHVHDARAVAMQPGYSDTQVQFRAGHAYDGTHLNGRGAAYWGESLAALLGAIVPMRAGAALNMRAALPASGRRQLVANPLFVTASGGTAATGASGTIPAGFIGSAGTGASATYATQADPDGLGNDVTVDASFTAANAQVRLYQDVALANLLPGDLVEGVAVVDILGTPSGLASLFLQFTQNTGTGGQGYDNFCLYGPAAANYVAVDRAMRLTLRTRPHQMRAAVGSGAYAQLSVRALSAGAGSCQFVVRQMALKRRDSDY</sequence>